<accession>A0A8J7G9N5</accession>
<reference evidence="1" key="1">
    <citation type="submission" date="2020-11" db="EMBL/GenBank/DDBJ databases">
        <title>Sequencing the genomes of 1000 actinobacteria strains.</title>
        <authorList>
            <person name="Klenk H.-P."/>
        </authorList>
    </citation>
    <scope>NUCLEOTIDE SEQUENCE</scope>
    <source>
        <strain evidence="1">DSM 45356</strain>
    </source>
</reference>
<evidence type="ECO:0000313" key="1">
    <source>
        <dbReference type="EMBL" id="MBG6136338.1"/>
    </source>
</evidence>
<protein>
    <submittedName>
        <fullName evidence="1">Uncharacterized protein</fullName>
    </submittedName>
</protein>
<dbReference type="AlphaFoldDB" id="A0A8J7G9N5"/>
<dbReference type="Proteomes" id="UP000622552">
    <property type="component" value="Unassembled WGS sequence"/>
</dbReference>
<gene>
    <name evidence="1" type="ORF">IW245_002532</name>
</gene>
<keyword evidence="2" id="KW-1185">Reference proteome</keyword>
<name>A0A8J7G9N5_9ACTN</name>
<proteinExistence type="predicted"/>
<organism evidence="1 2">
    <name type="scientific">Longispora fulva</name>
    <dbReference type="NCBI Taxonomy" id="619741"/>
    <lineage>
        <taxon>Bacteria</taxon>
        <taxon>Bacillati</taxon>
        <taxon>Actinomycetota</taxon>
        <taxon>Actinomycetes</taxon>
        <taxon>Micromonosporales</taxon>
        <taxon>Micromonosporaceae</taxon>
        <taxon>Longispora</taxon>
    </lineage>
</organism>
<dbReference type="EMBL" id="JADOUF010000001">
    <property type="protein sequence ID" value="MBG6136338.1"/>
    <property type="molecule type" value="Genomic_DNA"/>
</dbReference>
<comment type="caution">
    <text evidence="1">The sequence shown here is derived from an EMBL/GenBank/DDBJ whole genome shotgun (WGS) entry which is preliminary data.</text>
</comment>
<dbReference type="RefSeq" id="WP_197003328.1">
    <property type="nucleotide sequence ID" value="NZ_BONS01000043.1"/>
</dbReference>
<evidence type="ECO:0000313" key="2">
    <source>
        <dbReference type="Proteomes" id="UP000622552"/>
    </source>
</evidence>
<sequence>MTAKAQDWAALPGAQDLRAAFSQAGWREVVTESTVKEYTTVMLDGYGEHPGTTVRGNWTWPTDDPSAVRTSGMAPLPGTRSLAPTTDIDTVAASVTGFPPPPPDADKPA</sequence>